<name>A0A1E4TU82_PACTA</name>
<dbReference type="CDD" id="cd00067">
    <property type="entry name" value="GAL4"/>
    <property type="match status" value="1"/>
</dbReference>
<dbReference type="PROSITE" id="PS00463">
    <property type="entry name" value="ZN2_CY6_FUNGAL_1"/>
    <property type="match status" value="1"/>
</dbReference>
<dbReference type="Proteomes" id="UP000094236">
    <property type="component" value="Unassembled WGS sequence"/>
</dbReference>
<accession>A0A1E4TU82</accession>
<dbReference type="PANTHER" id="PTHR47657:SF14">
    <property type="entry name" value="ZN(2)-C6 FUNGAL-TYPE DOMAIN-CONTAINING PROTEIN"/>
    <property type="match status" value="1"/>
</dbReference>
<evidence type="ECO:0000259" key="1">
    <source>
        <dbReference type="PROSITE" id="PS50048"/>
    </source>
</evidence>
<proteinExistence type="predicted"/>
<dbReference type="InterPro" id="IPR001138">
    <property type="entry name" value="Zn2Cys6_DnaBD"/>
</dbReference>
<keyword evidence="3" id="KW-1185">Reference proteome</keyword>
<feature type="domain" description="Zn(2)-C6 fungal-type" evidence="1">
    <location>
        <begin position="20"/>
        <end position="50"/>
    </location>
</feature>
<dbReference type="Pfam" id="PF00172">
    <property type="entry name" value="Zn_clus"/>
    <property type="match status" value="1"/>
</dbReference>
<dbReference type="AlphaFoldDB" id="A0A1E4TU82"/>
<dbReference type="EMBL" id="KV454014">
    <property type="protein sequence ID" value="ODV95311.1"/>
    <property type="molecule type" value="Genomic_DNA"/>
</dbReference>
<evidence type="ECO:0000313" key="3">
    <source>
        <dbReference type="Proteomes" id="UP000094236"/>
    </source>
</evidence>
<dbReference type="GO" id="GO:0000981">
    <property type="term" value="F:DNA-binding transcription factor activity, RNA polymerase II-specific"/>
    <property type="evidence" value="ECO:0007669"/>
    <property type="project" value="InterPro"/>
</dbReference>
<dbReference type="SUPFAM" id="SSF57701">
    <property type="entry name" value="Zn2/Cys6 DNA-binding domain"/>
    <property type="match status" value="1"/>
</dbReference>
<dbReference type="PROSITE" id="PS50048">
    <property type="entry name" value="ZN2_CY6_FUNGAL_2"/>
    <property type="match status" value="1"/>
</dbReference>
<evidence type="ECO:0000313" key="2">
    <source>
        <dbReference type="EMBL" id="ODV95311.1"/>
    </source>
</evidence>
<dbReference type="SMART" id="SM00066">
    <property type="entry name" value="GAL4"/>
    <property type="match status" value="1"/>
</dbReference>
<dbReference type="OrthoDB" id="4023759at2759"/>
<dbReference type="STRING" id="669874.A0A1E4TU82"/>
<dbReference type="InterPro" id="IPR052400">
    <property type="entry name" value="Zn2-C6_fungal_TF"/>
</dbReference>
<dbReference type="GO" id="GO:0008270">
    <property type="term" value="F:zinc ion binding"/>
    <property type="evidence" value="ECO:0007669"/>
    <property type="project" value="InterPro"/>
</dbReference>
<organism evidence="2 3">
    <name type="scientific">Pachysolen tannophilus NRRL Y-2460</name>
    <dbReference type="NCBI Taxonomy" id="669874"/>
    <lineage>
        <taxon>Eukaryota</taxon>
        <taxon>Fungi</taxon>
        <taxon>Dikarya</taxon>
        <taxon>Ascomycota</taxon>
        <taxon>Saccharomycotina</taxon>
        <taxon>Pichiomycetes</taxon>
        <taxon>Pachysolenaceae</taxon>
        <taxon>Pachysolen</taxon>
    </lineage>
</organism>
<reference evidence="3" key="1">
    <citation type="submission" date="2016-05" db="EMBL/GenBank/DDBJ databases">
        <title>Comparative genomics of biotechnologically important yeasts.</title>
        <authorList>
            <consortium name="DOE Joint Genome Institute"/>
            <person name="Riley R."/>
            <person name="Haridas S."/>
            <person name="Wolfe K.H."/>
            <person name="Lopes M.R."/>
            <person name="Hittinger C.T."/>
            <person name="Goker M."/>
            <person name="Salamov A."/>
            <person name="Wisecaver J."/>
            <person name="Long T.M."/>
            <person name="Aerts A.L."/>
            <person name="Barry K."/>
            <person name="Choi C."/>
            <person name="Clum A."/>
            <person name="Coughlan A.Y."/>
            <person name="Deshpande S."/>
            <person name="Douglass A.P."/>
            <person name="Hanson S.J."/>
            <person name="Klenk H.-P."/>
            <person name="Labutti K."/>
            <person name="Lapidus A."/>
            <person name="Lindquist E."/>
            <person name="Lipzen A."/>
            <person name="Meier-Kolthoff J.P."/>
            <person name="Ohm R.A."/>
            <person name="Otillar R.P."/>
            <person name="Pangilinan J."/>
            <person name="Peng Y."/>
            <person name="Rokas A."/>
            <person name="Rosa C.A."/>
            <person name="Scheuner C."/>
            <person name="Sibirny A.A."/>
            <person name="Slot J.C."/>
            <person name="Stielow J.B."/>
            <person name="Sun H."/>
            <person name="Kurtzman C.P."/>
            <person name="Blackwell M."/>
            <person name="Grigoriev I.V."/>
            <person name="Jeffries T.W."/>
        </authorList>
    </citation>
    <scope>NUCLEOTIDE SEQUENCE [LARGE SCALE GENOMIC DNA]</scope>
    <source>
        <strain evidence="3">NRRL Y-2460</strain>
    </source>
</reference>
<dbReference type="InterPro" id="IPR036864">
    <property type="entry name" value="Zn2-C6_fun-type_DNA-bd_sf"/>
</dbReference>
<sequence length="630" mass="71505">MSTSSIKTYTKKAHKKSRNGCLTCRSRKIKCDETHPSCKNCTRKNLSCLYGEKFIPKTGTALARIKKSKKYCKDSNSDELVHNDFPNGSQLLSPSDILDDLPMNNFPGEVSSSTGLGNSSLGNPSLGNPNASFEFDDFLEYTSLSELFATSNQLNNACDSYDPNFNIPSLLNSSMNMAYLDYTSNSNTCSPASPLTSSELVLNESDYQKQKFDCPRDEAVAVFKALDVMASLGGESTSVPVATGSETGVSSISDFKLEYNSIDRNFISDNCKQAMTLSKSYLSDSTITIKLMHYFSKIYYKKLPTYSSKQKSWFSLFSYFGLEYDHVLHMLLAVSVLDLYNLKIYTHKVSKDDLLNLTNDEDYLKIAQQHSSESLRKLQNNLCKTDDDMSKKSSTAVVDLATSLANLLYIFLNPLHKLGDSIFYNMSKLIREIFMKNSFVISTKKFEYQSFNNATVDWYSRNIGLTNLFVKSKSEVQMSFLPVYLFGLVNLTTFNIYDSYDDNETQSKLISDAQQKSIYMLFAELINLGRKIDFIEENEPDLIRVLLRWPVSIPCSFIESLAQRNPISLIIVAHYIMFLCSNYICAVSNGQFKEDYFDEIFKNEISYIDDLLDYKWKPWIDVPKRVVGLL</sequence>
<dbReference type="PANTHER" id="PTHR47657">
    <property type="entry name" value="STEROL REGULATORY ELEMENT-BINDING PROTEIN ECM22"/>
    <property type="match status" value="1"/>
</dbReference>
<protein>
    <recommendedName>
        <fullName evidence="1">Zn(2)-C6 fungal-type domain-containing protein</fullName>
    </recommendedName>
</protein>
<gene>
    <name evidence="2" type="ORF">PACTADRAFT_33885</name>
</gene>
<dbReference type="Gene3D" id="4.10.240.10">
    <property type="entry name" value="Zn(2)-C6 fungal-type DNA-binding domain"/>
    <property type="match status" value="1"/>
</dbReference>